<dbReference type="GO" id="GO:1990904">
    <property type="term" value="C:ribonucleoprotein complex"/>
    <property type="evidence" value="ECO:0007669"/>
    <property type="project" value="UniProtKB-KW"/>
</dbReference>
<dbReference type="SUPFAM" id="SSF56808">
    <property type="entry name" value="Ribosomal protein L1"/>
    <property type="match status" value="1"/>
</dbReference>
<evidence type="ECO:0000256" key="3">
    <source>
        <dbReference type="ARBA" id="ARBA00023274"/>
    </source>
</evidence>
<dbReference type="EMBL" id="CATQJA010002702">
    <property type="protein sequence ID" value="CAJ0585145.1"/>
    <property type="molecule type" value="Genomic_DNA"/>
</dbReference>
<comment type="similarity">
    <text evidence="1">Belongs to the universal ribosomal protein uL1 family.</text>
</comment>
<dbReference type="InterPro" id="IPR028364">
    <property type="entry name" value="Ribosomal_uL1/biogenesis"/>
</dbReference>
<comment type="caution">
    <text evidence="6">The sequence shown here is derived from an EMBL/GenBank/DDBJ whole genome shotgun (WGS) entry which is preliminary data.</text>
</comment>
<dbReference type="PANTHER" id="PTHR36427:SF3">
    <property type="entry name" value="LARGE RIBOSOMAL SUBUNIT PROTEIN UL1M"/>
    <property type="match status" value="1"/>
</dbReference>
<dbReference type="Proteomes" id="UP001177023">
    <property type="component" value="Unassembled WGS sequence"/>
</dbReference>
<feature type="region of interest" description="Disordered" evidence="5">
    <location>
        <begin position="343"/>
        <end position="367"/>
    </location>
</feature>
<feature type="non-terminal residue" evidence="6">
    <location>
        <position position="386"/>
    </location>
</feature>
<dbReference type="GO" id="GO:0005840">
    <property type="term" value="C:ribosome"/>
    <property type="evidence" value="ECO:0007669"/>
    <property type="project" value="UniProtKB-KW"/>
</dbReference>
<evidence type="ECO:0000313" key="7">
    <source>
        <dbReference type="Proteomes" id="UP001177023"/>
    </source>
</evidence>
<dbReference type="InterPro" id="IPR016095">
    <property type="entry name" value="Ribosomal_uL1_3-a/b-sand"/>
</dbReference>
<evidence type="ECO:0000256" key="5">
    <source>
        <dbReference type="SAM" id="MobiDB-lite"/>
    </source>
</evidence>
<keyword evidence="4" id="KW-0175">Coiled coil</keyword>
<dbReference type="Gene3D" id="3.30.190.20">
    <property type="match status" value="1"/>
</dbReference>
<dbReference type="PANTHER" id="PTHR36427">
    <property type="entry name" value="54S RIBOSOMAL PROTEIN L1, MITOCHONDRIAL"/>
    <property type="match status" value="1"/>
</dbReference>
<proteinExistence type="inferred from homology"/>
<keyword evidence="3" id="KW-0687">Ribonucleoprotein</keyword>
<organism evidence="6 7">
    <name type="scientific">Mesorhabditis spiculigera</name>
    <dbReference type="NCBI Taxonomy" id="96644"/>
    <lineage>
        <taxon>Eukaryota</taxon>
        <taxon>Metazoa</taxon>
        <taxon>Ecdysozoa</taxon>
        <taxon>Nematoda</taxon>
        <taxon>Chromadorea</taxon>
        <taxon>Rhabditida</taxon>
        <taxon>Rhabditina</taxon>
        <taxon>Rhabditomorpha</taxon>
        <taxon>Rhabditoidea</taxon>
        <taxon>Rhabditidae</taxon>
        <taxon>Mesorhabditinae</taxon>
        <taxon>Mesorhabditis</taxon>
    </lineage>
</organism>
<evidence type="ECO:0000256" key="1">
    <source>
        <dbReference type="ARBA" id="ARBA00010531"/>
    </source>
</evidence>
<accession>A0AA36DES5</accession>
<dbReference type="InterPro" id="IPR023674">
    <property type="entry name" value="Ribosomal_uL1-like"/>
</dbReference>
<evidence type="ECO:0000256" key="2">
    <source>
        <dbReference type="ARBA" id="ARBA00022980"/>
    </source>
</evidence>
<dbReference type="Pfam" id="PF00687">
    <property type="entry name" value="Ribosomal_L1"/>
    <property type="match status" value="1"/>
</dbReference>
<sequence>MLATRIAGFLNVGSILRPASADVFQVRGRKRALKATLTRQQKLERRLKREAREAARKQYTFMERINIRRMKNLLSPSQQYPGRLVADEEEALPDKPATNVYIMSTVKTQFFSVRDALAMHRELQCPEIYNRPNAPIKLRIELNMSTEKSTKMISNHDEIVPVPFPFKHQEKRTILAFVNDLKLQEAAVESGAELSVGQDVVKKIIKGQFRTDDYDFCVAHTDMAPHILPLRGLLRSKFPNKVNGGLGDDLPAIIDRFRNGVKLSIKGDPVYPIWGLAEPVVGRLSMSDDQLEENIAAIVQALCVHRSPALGPFINRCLMMTIPGEAHFALDVKKWEPVATEEELEKMDARRNKKKQKKDAAAKPNEEAVKELAQQVVDEDLKVATA</sequence>
<name>A0AA36DES5_9BILA</name>
<gene>
    <name evidence="6" type="ORF">MSPICULIGERA_LOCUS23176</name>
</gene>
<evidence type="ECO:0000313" key="6">
    <source>
        <dbReference type="EMBL" id="CAJ0585145.1"/>
    </source>
</evidence>
<keyword evidence="7" id="KW-1185">Reference proteome</keyword>
<dbReference type="AlphaFoldDB" id="A0AA36DES5"/>
<keyword evidence="2" id="KW-0689">Ribosomal protein</keyword>
<reference evidence="6" key="1">
    <citation type="submission" date="2023-06" db="EMBL/GenBank/DDBJ databases">
        <authorList>
            <person name="Delattre M."/>
        </authorList>
    </citation>
    <scope>NUCLEOTIDE SEQUENCE</scope>
    <source>
        <strain evidence="6">AF72</strain>
    </source>
</reference>
<protein>
    <recommendedName>
        <fullName evidence="8">Mitochondrial ribosomal protein L1</fullName>
    </recommendedName>
</protein>
<feature type="compositionally biased region" description="Basic and acidic residues" evidence="5">
    <location>
        <begin position="358"/>
        <end position="367"/>
    </location>
</feature>
<dbReference type="Gene3D" id="3.40.50.790">
    <property type="match status" value="1"/>
</dbReference>
<evidence type="ECO:0008006" key="8">
    <source>
        <dbReference type="Google" id="ProtNLM"/>
    </source>
</evidence>
<feature type="coiled-coil region" evidence="4">
    <location>
        <begin position="30"/>
        <end position="57"/>
    </location>
</feature>
<evidence type="ECO:0000256" key="4">
    <source>
        <dbReference type="SAM" id="Coils"/>
    </source>
</evidence>